<dbReference type="Pfam" id="PF14487">
    <property type="entry name" value="DarT"/>
    <property type="match status" value="1"/>
</dbReference>
<comment type="catalytic activity">
    <reaction evidence="6">
        <text>a thymidine in DNA + NAD(+) = an N-(ADP-alpha-D-ribosyl)-thymidine in DNA + nicotinamide + H(+)</text>
        <dbReference type="Rhea" id="RHEA:71651"/>
        <dbReference type="Rhea" id="RHEA-COMP:13556"/>
        <dbReference type="Rhea" id="RHEA-COMP:18051"/>
        <dbReference type="ChEBI" id="CHEBI:15378"/>
        <dbReference type="ChEBI" id="CHEBI:17154"/>
        <dbReference type="ChEBI" id="CHEBI:57540"/>
        <dbReference type="ChEBI" id="CHEBI:137386"/>
        <dbReference type="ChEBI" id="CHEBI:191199"/>
    </reaction>
</comment>
<feature type="domain" description="DarT" evidence="7">
    <location>
        <begin position="10"/>
        <end position="213"/>
    </location>
</feature>
<feature type="binding site" evidence="6">
    <location>
        <begin position="14"/>
        <end position="16"/>
    </location>
    <ligand>
        <name>NAD(+)</name>
        <dbReference type="ChEBI" id="CHEBI:57540"/>
    </ligand>
</feature>
<sequence>MSSALNPAKALIFRIIHRDNLPWILDNGLYARNSGRFDPNHRNIGNVELIDKRSRRVVEVAPGGTLSDYVPFYFTPFSIMMYNITTGYGGITRVPNDQILILVSSLNDVARLNIPFLFTDRHAYTAMARYFSDLNQLDQVDWALLGSRNFKHDPDDPGKKERYQAEALIWHHLPREALLGVCSYTAEIQQWVQAEIDRRGLRLKAIMERSWYF</sequence>
<dbReference type="GO" id="GO:0003677">
    <property type="term" value="F:DNA binding"/>
    <property type="evidence" value="ECO:0007669"/>
    <property type="project" value="UniProtKB-UniRule"/>
</dbReference>
<dbReference type="EMBL" id="JACHIP010000003">
    <property type="protein sequence ID" value="MBB5057424.1"/>
    <property type="molecule type" value="Genomic_DNA"/>
</dbReference>
<keyword evidence="1 6" id="KW-1277">Toxin-antitoxin system</keyword>
<evidence type="ECO:0000256" key="3">
    <source>
        <dbReference type="ARBA" id="ARBA00022679"/>
    </source>
</evidence>
<comment type="caution">
    <text evidence="8">The sequence shown here is derived from an EMBL/GenBank/DDBJ whole genome shotgun (WGS) entry which is preliminary data.</text>
</comment>
<feature type="active site" description="Proton acceptor" evidence="6">
    <location>
        <position position="53"/>
    </location>
</feature>
<dbReference type="GO" id="GO:0016757">
    <property type="term" value="F:glycosyltransferase activity"/>
    <property type="evidence" value="ECO:0007669"/>
    <property type="project" value="UniProtKB-UniRule"/>
</dbReference>
<evidence type="ECO:0000313" key="9">
    <source>
        <dbReference type="Proteomes" id="UP000540989"/>
    </source>
</evidence>
<evidence type="ECO:0000256" key="5">
    <source>
        <dbReference type="ARBA" id="ARBA00023125"/>
    </source>
</evidence>
<evidence type="ECO:0000256" key="1">
    <source>
        <dbReference type="ARBA" id="ARBA00022649"/>
    </source>
</evidence>
<organism evidence="8 9">
    <name type="scientific">Granulicella aggregans</name>
    <dbReference type="NCBI Taxonomy" id="474949"/>
    <lineage>
        <taxon>Bacteria</taxon>
        <taxon>Pseudomonadati</taxon>
        <taxon>Acidobacteriota</taxon>
        <taxon>Terriglobia</taxon>
        <taxon>Terriglobales</taxon>
        <taxon>Acidobacteriaceae</taxon>
        <taxon>Granulicella</taxon>
    </lineage>
</organism>
<evidence type="ECO:0000256" key="4">
    <source>
        <dbReference type="ARBA" id="ARBA00022695"/>
    </source>
</evidence>
<dbReference type="Proteomes" id="UP000540989">
    <property type="component" value="Unassembled WGS sequence"/>
</dbReference>
<keyword evidence="2 6" id="KW-0328">Glycosyltransferase</keyword>
<evidence type="ECO:0000256" key="2">
    <source>
        <dbReference type="ARBA" id="ARBA00022676"/>
    </source>
</evidence>
<proteinExistence type="inferred from homology"/>
<dbReference type="PROSITE" id="PS52018">
    <property type="entry name" value="DART"/>
    <property type="match status" value="1"/>
</dbReference>
<feature type="binding site" evidence="6">
    <location>
        <position position="53"/>
    </location>
    <ligand>
        <name>NAD(+)</name>
        <dbReference type="ChEBI" id="CHEBI:57540"/>
    </ligand>
</feature>
<comment type="similarity">
    <text evidence="6">Belongs to the DarT ADP-ribosyltransferase family.</text>
</comment>
<evidence type="ECO:0000256" key="6">
    <source>
        <dbReference type="PROSITE-ProRule" id="PRU01362"/>
    </source>
</evidence>
<keyword evidence="3 6" id="KW-0808">Transferase</keyword>
<evidence type="ECO:0000259" key="7">
    <source>
        <dbReference type="PROSITE" id="PS52018"/>
    </source>
</evidence>
<dbReference type="GO" id="GO:0016779">
    <property type="term" value="F:nucleotidyltransferase activity"/>
    <property type="evidence" value="ECO:0007669"/>
    <property type="project" value="UniProtKB-UniRule"/>
</dbReference>
<comment type="caution">
    <text evidence="6">Lacks conserved residue(s) required for the propagation of feature annotation.</text>
</comment>
<keyword evidence="5 6" id="KW-0238">DNA-binding</keyword>
<dbReference type="InterPro" id="IPR029494">
    <property type="entry name" value="DarT"/>
</dbReference>
<accession>A0A7W8E3N6</accession>
<gene>
    <name evidence="8" type="ORF">HDF16_002130</name>
</gene>
<name>A0A7W8E3N6_9BACT</name>
<evidence type="ECO:0000313" key="8">
    <source>
        <dbReference type="EMBL" id="MBB5057424.1"/>
    </source>
</evidence>
<feature type="active site" evidence="6">
    <location>
        <position position="166"/>
    </location>
</feature>
<keyword evidence="9" id="KW-1185">Reference proteome</keyword>
<dbReference type="RefSeq" id="WP_221312669.1">
    <property type="nucleotide sequence ID" value="NZ_JACHIP010000003.1"/>
</dbReference>
<dbReference type="AlphaFoldDB" id="A0A7W8E3N6"/>
<reference evidence="8 9" key="1">
    <citation type="submission" date="2020-08" db="EMBL/GenBank/DDBJ databases">
        <title>Genomic Encyclopedia of Type Strains, Phase IV (KMG-V): Genome sequencing to study the core and pangenomes of soil and plant-associated prokaryotes.</title>
        <authorList>
            <person name="Whitman W."/>
        </authorList>
    </citation>
    <scope>NUCLEOTIDE SEQUENCE [LARGE SCALE GENOMIC DNA]</scope>
    <source>
        <strain evidence="8 9">M8UP14</strain>
    </source>
</reference>
<keyword evidence="4 6" id="KW-0548">Nucleotidyltransferase</keyword>
<protein>
    <recommendedName>
        <fullName evidence="7">DarT domain-containing protein</fullName>
    </recommendedName>
</protein>